<protein>
    <submittedName>
        <fullName evidence="4">Helix-turn-helix domain-containing protein</fullName>
    </submittedName>
    <submittedName>
        <fullName evidence="3">Helix-turn-helix protein</fullName>
    </submittedName>
</protein>
<keyword evidence="5" id="KW-1185">Reference proteome</keyword>
<dbReference type="GO" id="GO:0003677">
    <property type="term" value="F:DNA binding"/>
    <property type="evidence" value="ECO:0007669"/>
    <property type="project" value="UniProtKB-KW"/>
</dbReference>
<dbReference type="Proteomes" id="UP001281130">
    <property type="component" value="Unassembled WGS sequence"/>
</dbReference>
<dbReference type="KEGG" id="rrd:RradSPS_1243"/>
<dbReference type="InterPro" id="IPR010982">
    <property type="entry name" value="Lambda_DNA-bd_dom_sf"/>
</dbReference>
<evidence type="ECO:0000313" key="5">
    <source>
        <dbReference type="Proteomes" id="UP000025229"/>
    </source>
</evidence>
<dbReference type="CDD" id="cd00093">
    <property type="entry name" value="HTH_XRE"/>
    <property type="match status" value="1"/>
</dbReference>
<dbReference type="eggNOG" id="COG1396">
    <property type="taxonomic scope" value="Bacteria"/>
</dbReference>
<gene>
    <name evidence="3" type="ORF">RradSPS_1243</name>
    <name evidence="4" type="ORF">SIL72_07790</name>
</gene>
<dbReference type="GO" id="GO:0003700">
    <property type="term" value="F:DNA-binding transcription factor activity"/>
    <property type="evidence" value="ECO:0007669"/>
    <property type="project" value="TreeGrafter"/>
</dbReference>
<dbReference type="PATRIC" id="fig|42256.3.peg.1258"/>
<dbReference type="InterPro" id="IPR011051">
    <property type="entry name" value="RmlC_Cupin_sf"/>
</dbReference>
<dbReference type="RefSeq" id="WP_051589455.1">
    <property type="nucleotide sequence ID" value="NZ_CP007514.1"/>
</dbReference>
<evidence type="ECO:0000313" key="3">
    <source>
        <dbReference type="EMBL" id="AHY46526.1"/>
    </source>
</evidence>
<dbReference type="OrthoDB" id="3172468at2"/>
<dbReference type="EMBL" id="JAWXXX010000001">
    <property type="protein sequence ID" value="MDX5893933.1"/>
    <property type="molecule type" value="Genomic_DNA"/>
</dbReference>
<dbReference type="PROSITE" id="PS50943">
    <property type="entry name" value="HTH_CROC1"/>
    <property type="match status" value="1"/>
</dbReference>
<dbReference type="SMART" id="SM00530">
    <property type="entry name" value="HTH_XRE"/>
    <property type="match status" value="1"/>
</dbReference>
<dbReference type="Proteomes" id="UP000025229">
    <property type="component" value="Chromosome"/>
</dbReference>
<evidence type="ECO:0000259" key="2">
    <source>
        <dbReference type="PROSITE" id="PS50943"/>
    </source>
</evidence>
<dbReference type="EMBL" id="CP007514">
    <property type="protein sequence ID" value="AHY46526.1"/>
    <property type="molecule type" value="Genomic_DNA"/>
</dbReference>
<feature type="domain" description="HTH cro/C1-type" evidence="2">
    <location>
        <begin position="19"/>
        <end position="73"/>
    </location>
</feature>
<dbReference type="Gene3D" id="2.60.120.10">
    <property type="entry name" value="Jelly Rolls"/>
    <property type="match status" value="1"/>
</dbReference>
<dbReference type="HOGENOM" id="CLU_085376_4_0_11"/>
<name>A0A023X2U7_RUBRA</name>
<dbReference type="SUPFAM" id="SSF47413">
    <property type="entry name" value="lambda repressor-like DNA-binding domains"/>
    <property type="match status" value="1"/>
</dbReference>
<dbReference type="PANTHER" id="PTHR46797:SF1">
    <property type="entry name" value="METHYLPHOSPHONATE SYNTHASE"/>
    <property type="match status" value="1"/>
</dbReference>
<dbReference type="CDD" id="cd02209">
    <property type="entry name" value="cupin_XRE_C"/>
    <property type="match status" value="1"/>
</dbReference>
<reference evidence="3 5" key="1">
    <citation type="submission" date="2014-03" db="EMBL/GenBank/DDBJ databases">
        <title>Complete genome sequence of the Radio-Resistant Rubrobacter radiotolerans RSPS-4.</title>
        <authorList>
            <person name="Egas C.C."/>
            <person name="Barroso C.C."/>
            <person name="Froufe H.J.C."/>
            <person name="Pacheco J.J."/>
            <person name="Albuquerque L.L."/>
            <person name="da Costa M.M.S."/>
        </authorList>
    </citation>
    <scope>NUCLEOTIDE SEQUENCE [LARGE SCALE GENOMIC DNA]</scope>
    <source>
        <strain evidence="3 5">RSPS-4</strain>
    </source>
</reference>
<dbReference type="SUPFAM" id="SSF51182">
    <property type="entry name" value="RmlC-like cupins"/>
    <property type="match status" value="1"/>
</dbReference>
<sequence>MPEVGTTGTTDIGAFGERVRLLRRERGQTLEELSRASGVSRAMISKVERGEKSPTVTVAAGIAAGLGVEVARLLGGEERRRGFVLPRSRQMVLRDPQSGYERRLLAGAQEGGRELEFVRDEVPPGGRAEALDAGRAGVSGHLAVERGRVRVRLGEEVHDLEEGDALAFEADGGCEVENRGEGTAIVYRILRS</sequence>
<dbReference type="InterPro" id="IPR014710">
    <property type="entry name" value="RmlC-like_jellyroll"/>
</dbReference>
<dbReference type="GO" id="GO:0005829">
    <property type="term" value="C:cytosol"/>
    <property type="evidence" value="ECO:0007669"/>
    <property type="project" value="TreeGrafter"/>
</dbReference>
<reference evidence="4" key="2">
    <citation type="submission" date="2023-11" db="EMBL/GenBank/DDBJ databases">
        <title>MicrobeMod: A computational toolkit for identifying prokaryotic methylation and restriction-modification with nanopore sequencing.</title>
        <authorList>
            <person name="Crits-Christoph A."/>
            <person name="Kang S.C."/>
            <person name="Lee H."/>
            <person name="Ostrov N."/>
        </authorList>
    </citation>
    <scope>NUCLEOTIDE SEQUENCE</scope>
    <source>
        <strain evidence="4">ATCC 51242</strain>
    </source>
</reference>
<dbReference type="AlphaFoldDB" id="A0A023X2U7"/>
<accession>A0A023X2U7</accession>
<dbReference type="PANTHER" id="PTHR46797">
    <property type="entry name" value="HTH-TYPE TRANSCRIPTIONAL REGULATOR"/>
    <property type="match status" value="1"/>
</dbReference>
<proteinExistence type="predicted"/>
<dbReference type="InterPro" id="IPR050807">
    <property type="entry name" value="TransReg_Diox_bact_type"/>
</dbReference>
<dbReference type="Pfam" id="PF01381">
    <property type="entry name" value="HTH_3"/>
    <property type="match status" value="1"/>
</dbReference>
<evidence type="ECO:0000256" key="1">
    <source>
        <dbReference type="ARBA" id="ARBA00023125"/>
    </source>
</evidence>
<dbReference type="Gene3D" id="1.10.260.40">
    <property type="entry name" value="lambda repressor-like DNA-binding domains"/>
    <property type="match status" value="1"/>
</dbReference>
<dbReference type="STRING" id="42256.RradSPS_1243"/>
<dbReference type="InterPro" id="IPR001387">
    <property type="entry name" value="Cro/C1-type_HTH"/>
</dbReference>
<keyword evidence="1" id="KW-0238">DNA-binding</keyword>
<evidence type="ECO:0000313" key="4">
    <source>
        <dbReference type="EMBL" id="MDX5893933.1"/>
    </source>
</evidence>
<organism evidence="3 5">
    <name type="scientific">Rubrobacter radiotolerans</name>
    <name type="common">Arthrobacter radiotolerans</name>
    <dbReference type="NCBI Taxonomy" id="42256"/>
    <lineage>
        <taxon>Bacteria</taxon>
        <taxon>Bacillati</taxon>
        <taxon>Actinomycetota</taxon>
        <taxon>Rubrobacteria</taxon>
        <taxon>Rubrobacterales</taxon>
        <taxon>Rubrobacteraceae</taxon>
        <taxon>Rubrobacter</taxon>
    </lineage>
</organism>